<feature type="region of interest" description="Disordered" evidence="1">
    <location>
        <begin position="171"/>
        <end position="206"/>
    </location>
</feature>
<evidence type="ECO:0000313" key="3">
    <source>
        <dbReference type="Proteomes" id="UP000310200"/>
    </source>
</evidence>
<accession>A0A4S2KF79</accession>
<protein>
    <recommendedName>
        <fullName evidence="4">Regulatory protein zeste</fullName>
    </recommendedName>
</protein>
<proteinExistence type="predicted"/>
<feature type="compositionally biased region" description="Basic and acidic residues" evidence="1">
    <location>
        <begin position="197"/>
        <end position="206"/>
    </location>
</feature>
<dbReference type="AlphaFoldDB" id="A0A4S2KF79"/>
<evidence type="ECO:0000313" key="2">
    <source>
        <dbReference type="EMBL" id="TGZ48053.1"/>
    </source>
</evidence>
<comment type="caution">
    <text evidence="2">The sequence shown here is derived from an EMBL/GenBank/DDBJ whole genome shotgun (WGS) entry which is preliminary data.</text>
</comment>
<dbReference type="Proteomes" id="UP000310200">
    <property type="component" value="Unassembled WGS sequence"/>
</dbReference>
<dbReference type="EMBL" id="QBLH01002569">
    <property type="protein sequence ID" value="TGZ48053.1"/>
    <property type="molecule type" value="Genomic_DNA"/>
</dbReference>
<sequence length="269" mass="30591">MATGKFNSINGNENAQDSWNELATLLNSLAPDGKKKDVKSWKTTWRDYKSRVSEKVQKLRRLRAQTGNNPINITIDELDKRVLGIIGHDYVQGLPNVPDSFPEENNNAIEELTAGNIEILNIPPVPVVIPEITNRIETDTTVLTLEFDEDFNERIFQNEDSVLQRQPLQDITEPSESQNIPEELPPQNSFNKKSNKKNKEESGMKHNVTRLDSHYSEARKEFADIANKHADAMHTLAEAVMKISEAINIMAENGERQTHLLEIILERLK</sequence>
<evidence type="ECO:0000256" key="1">
    <source>
        <dbReference type="SAM" id="MobiDB-lite"/>
    </source>
</evidence>
<evidence type="ECO:0008006" key="4">
    <source>
        <dbReference type="Google" id="ProtNLM"/>
    </source>
</evidence>
<gene>
    <name evidence="2" type="ORF">DBV15_12065</name>
</gene>
<keyword evidence="3" id="KW-1185">Reference proteome</keyword>
<organism evidence="2 3">
    <name type="scientific">Temnothorax longispinosus</name>
    <dbReference type="NCBI Taxonomy" id="300112"/>
    <lineage>
        <taxon>Eukaryota</taxon>
        <taxon>Metazoa</taxon>
        <taxon>Ecdysozoa</taxon>
        <taxon>Arthropoda</taxon>
        <taxon>Hexapoda</taxon>
        <taxon>Insecta</taxon>
        <taxon>Pterygota</taxon>
        <taxon>Neoptera</taxon>
        <taxon>Endopterygota</taxon>
        <taxon>Hymenoptera</taxon>
        <taxon>Apocrita</taxon>
        <taxon>Aculeata</taxon>
        <taxon>Formicoidea</taxon>
        <taxon>Formicidae</taxon>
        <taxon>Myrmicinae</taxon>
        <taxon>Temnothorax</taxon>
    </lineage>
</organism>
<reference evidence="2 3" key="1">
    <citation type="journal article" date="2019" name="Philos. Trans. R. Soc. Lond., B, Biol. Sci.">
        <title>Ant behaviour and brain gene expression of defending hosts depend on the ecological success of the intruding social parasite.</title>
        <authorList>
            <person name="Kaur R."/>
            <person name="Stoldt M."/>
            <person name="Jongepier E."/>
            <person name="Feldmeyer B."/>
            <person name="Menzel F."/>
            <person name="Bornberg-Bauer E."/>
            <person name="Foitzik S."/>
        </authorList>
    </citation>
    <scope>NUCLEOTIDE SEQUENCE [LARGE SCALE GENOMIC DNA]</scope>
    <source>
        <tissue evidence="2">Whole body</tissue>
    </source>
</reference>
<dbReference type="STRING" id="300112.A0A4S2KF79"/>
<name>A0A4S2KF79_9HYME</name>
<feature type="compositionally biased region" description="Polar residues" evidence="1">
    <location>
        <begin position="171"/>
        <end position="180"/>
    </location>
</feature>